<name>A0A0E9V1Z3_ANGAN</name>
<reference evidence="1" key="2">
    <citation type="journal article" date="2015" name="Fish Shellfish Immunol.">
        <title>Early steps in the European eel (Anguilla anguilla)-Vibrio vulnificus interaction in the gills: Role of the RtxA13 toxin.</title>
        <authorList>
            <person name="Callol A."/>
            <person name="Pajuelo D."/>
            <person name="Ebbesson L."/>
            <person name="Teles M."/>
            <person name="MacKenzie S."/>
            <person name="Amaro C."/>
        </authorList>
    </citation>
    <scope>NUCLEOTIDE SEQUENCE</scope>
</reference>
<evidence type="ECO:0000313" key="1">
    <source>
        <dbReference type="EMBL" id="JAH72164.1"/>
    </source>
</evidence>
<accession>A0A0E9V1Z3</accession>
<organism evidence="1">
    <name type="scientific">Anguilla anguilla</name>
    <name type="common">European freshwater eel</name>
    <name type="synonym">Muraena anguilla</name>
    <dbReference type="NCBI Taxonomy" id="7936"/>
    <lineage>
        <taxon>Eukaryota</taxon>
        <taxon>Metazoa</taxon>
        <taxon>Chordata</taxon>
        <taxon>Craniata</taxon>
        <taxon>Vertebrata</taxon>
        <taxon>Euteleostomi</taxon>
        <taxon>Actinopterygii</taxon>
        <taxon>Neopterygii</taxon>
        <taxon>Teleostei</taxon>
        <taxon>Anguilliformes</taxon>
        <taxon>Anguillidae</taxon>
        <taxon>Anguilla</taxon>
    </lineage>
</organism>
<reference evidence="1" key="1">
    <citation type="submission" date="2014-11" db="EMBL/GenBank/DDBJ databases">
        <authorList>
            <person name="Amaro Gonzalez C."/>
        </authorList>
    </citation>
    <scope>NUCLEOTIDE SEQUENCE</scope>
</reference>
<proteinExistence type="predicted"/>
<sequence length="14" mass="1804">MFVFRLELVYIFNI</sequence>
<dbReference type="EMBL" id="GBXM01036413">
    <property type="protein sequence ID" value="JAH72164.1"/>
    <property type="molecule type" value="Transcribed_RNA"/>
</dbReference>
<protein>
    <submittedName>
        <fullName evidence="1">Uncharacterized protein</fullName>
    </submittedName>
</protein>